<organism evidence="3 4">
    <name type="scientific">Pseudocohnilembus persalinus</name>
    <name type="common">Ciliate</name>
    <dbReference type="NCBI Taxonomy" id="266149"/>
    <lineage>
        <taxon>Eukaryota</taxon>
        <taxon>Sar</taxon>
        <taxon>Alveolata</taxon>
        <taxon>Ciliophora</taxon>
        <taxon>Intramacronucleata</taxon>
        <taxon>Oligohymenophorea</taxon>
        <taxon>Scuticociliatia</taxon>
        <taxon>Philasterida</taxon>
        <taxon>Pseudocohnilembidae</taxon>
        <taxon>Pseudocohnilembus</taxon>
    </lineage>
</organism>
<gene>
    <name evidence="3" type="ORF">PPERSA_11143</name>
</gene>
<dbReference type="GO" id="GO:0005739">
    <property type="term" value="C:mitochondrion"/>
    <property type="evidence" value="ECO:0007669"/>
    <property type="project" value="TreeGrafter"/>
</dbReference>
<dbReference type="Gene3D" id="3.90.1200.10">
    <property type="match status" value="1"/>
</dbReference>
<dbReference type="Pfam" id="PF00202">
    <property type="entry name" value="Aminotran_3"/>
    <property type="match status" value="1"/>
</dbReference>
<dbReference type="InParanoid" id="A0A0V0QZW8"/>
<sequence>MQNSLPHYIIENYYNFQNKKLIKTKSLYGYENQNFLLVFEDDSKFLLKTFINDDQDKYQKQQISAQINALNYINTYLQKKNENNPQNENQYMKKNIQNIEIPQVIETKKSKVYLDTVESFENKKIHFMLLTFIDGKIQVDFLKETENQMELNQTQLSKLRVQIGVGLGIIDKVLENYEDFFLQGFLLKWDLKHFLRLENQAENDHNVIIYPQKNELKGFIDFGDIIYTQKINELAITIAYNFQKDILNLDTVVDFLKGYLQSNELEILEIQLLYYLIPARMIQSIILSQLEVIKNPENEEYLTINQQPFKKLLKQYIQVSPTYFFNYIMEKLNLKKPEDKINTIQELTEERLITEALTKQANLLNINTRYLHQSLTSYSKKLLSLFNPKLKKIFFVNSGSAATDLALRIIYQNKKQLQNQQTLNQNDNEDPLILVFDQGYHGNTLQGINISAYKYNGKGGQQKPQNIIELPLPDINGLKIEKNINFEDAQKILLNQTLDILKKFENSEKNKQIQAFIFEPVIGCGGQIDIPQDFLIKIVQQLKKNNPQVLIVVDEVQTGFGRLGCPKNQNFWGYQQYENLNPDIVILGKPMGNGHPIGGVVTTQELVEKFENGMEFFSSFGGNPVSCVVGEQVINILQNERLLENSYNLGKYFFKQLQDIQQEYQLQNYIGYITGKGLFIGLHMYVLFDDLGTKSRHAGLSCDRIVKIYFVRLKK</sequence>
<dbReference type="SUPFAM" id="SSF53383">
    <property type="entry name" value="PLP-dependent transferases"/>
    <property type="match status" value="1"/>
</dbReference>
<dbReference type="SUPFAM" id="SSF56112">
    <property type="entry name" value="Protein kinase-like (PK-like)"/>
    <property type="match status" value="1"/>
</dbReference>
<dbReference type="InterPro" id="IPR005814">
    <property type="entry name" value="Aminotrans_3"/>
</dbReference>
<evidence type="ECO:0000256" key="2">
    <source>
        <dbReference type="ARBA" id="ARBA00022898"/>
    </source>
</evidence>
<keyword evidence="4" id="KW-1185">Reference proteome</keyword>
<protein>
    <submittedName>
        <fullName evidence="3">Pyridoxal phosphate-dependent transferase</fullName>
    </submittedName>
</protein>
<comment type="caution">
    <text evidence="3">The sequence shown here is derived from an EMBL/GenBank/DDBJ whole genome shotgun (WGS) entry which is preliminary data.</text>
</comment>
<dbReference type="GO" id="GO:0030170">
    <property type="term" value="F:pyridoxal phosphate binding"/>
    <property type="evidence" value="ECO:0007669"/>
    <property type="project" value="InterPro"/>
</dbReference>
<proteinExistence type="inferred from homology"/>
<keyword evidence="2" id="KW-0663">Pyridoxal phosphate</keyword>
<name>A0A0V0QZW8_PSEPJ</name>
<dbReference type="InterPro" id="IPR015421">
    <property type="entry name" value="PyrdxlP-dep_Trfase_major"/>
</dbReference>
<dbReference type="OrthoDB" id="425114at2759"/>
<dbReference type="AlphaFoldDB" id="A0A0V0QZW8"/>
<reference evidence="3 4" key="1">
    <citation type="journal article" date="2015" name="Sci. Rep.">
        <title>Genome of the facultative scuticociliatosis pathogen Pseudocohnilembus persalinus provides insight into its virulence through horizontal gene transfer.</title>
        <authorList>
            <person name="Xiong J."/>
            <person name="Wang G."/>
            <person name="Cheng J."/>
            <person name="Tian M."/>
            <person name="Pan X."/>
            <person name="Warren A."/>
            <person name="Jiang C."/>
            <person name="Yuan D."/>
            <person name="Miao W."/>
        </authorList>
    </citation>
    <scope>NUCLEOTIDE SEQUENCE [LARGE SCALE GENOMIC DNA]</scope>
    <source>
        <strain evidence="3">36N120E</strain>
    </source>
</reference>
<evidence type="ECO:0000313" key="3">
    <source>
        <dbReference type="EMBL" id="KRX07594.1"/>
    </source>
</evidence>
<dbReference type="Proteomes" id="UP000054937">
    <property type="component" value="Unassembled WGS sequence"/>
</dbReference>
<accession>A0A0V0QZW8</accession>
<dbReference type="InterPro" id="IPR015424">
    <property type="entry name" value="PyrdxlP-dep_Trfase"/>
</dbReference>
<comment type="similarity">
    <text evidence="1">Belongs to the class-III pyridoxal-phosphate-dependent aminotransferase family.</text>
</comment>
<evidence type="ECO:0000313" key="4">
    <source>
        <dbReference type="Proteomes" id="UP000054937"/>
    </source>
</evidence>
<keyword evidence="3" id="KW-0808">Transferase</keyword>
<dbReference type="PANTHER" id="PTHR45688">
    <property type="match status" value="1"/>
</dbReference>
<dbReference type="PANTHER" id="PTHR45688:SF13">
    <property type="entry name" value="ALANINE--GLYOXYLATE AMINOTRANSFERASE 2-LIKE"/>
    <property type="match status" value="1"/>
</dbReference>
<dbReference type="EMBL" id="LDAU01000082">
    <property type="protein sequence ID" value="KRX07594.1"/>
    <property type="molecule type" value="Genomic_DNA"/>
</dbReference>
<dbReference type="InterPro" id="IPR011009">
    <property type="entry name" value="Kinase-like_dom_sf"/>
</dbReference>
<evidence type="ECO:0000256" key="1">
    <source>
        <dbReference type="ARBA" id="ARBA00008954"/>
    </source>
</evidence>
<dbReference type="GO" id="GO:0008483">
    <property type="term" value="F:transaminase activity"/>
    <property type="evidence" value="ECO:0007669"/>
    <property type="project" value="InterPro"/>
</dbReference>
<dbReference type="Gene3D" id="3.40.640.10">
    <property type="entry name" value="Type I PLP-dependent aspartate aminotransferase-like (Major domain)"/>
    <property type="match status" value="1"/>
</dbReference>
<dbReference type="InterPro" id="IPR015422">
    <property type="entry name" value="PyrdxlP-dep_Trfase_small"/>
</dbReference>
<dbReference type="Gene3D" id="3.90.1150.10">
    <property type="entry name" value="Aspartate Aminotransferase, domain 1"/>
    <property type="match status" value="1"/>
</dbReference>